<accession>A0A0C3Q1J2</accession>
<dbReference type="AlphaFoldDB" id="A0A0C3Q1J2"/>
<sequence>MIVGLLGNPAFKNDPRLYVVGGFCRDWTFAFRWPSIPTPCLYWSALSSEGTPSPAESLVTHPVFGFVIIRSTDFISDRPFYAYHDR</sequence>
<name>A0A0C3Q1J2_9AGAM</name>
<evidence type="ECO:0000313" key="2">
    <source>
        <dbReference type="Proteomes" id="UP000054248"/>
    </source>
</evidence>
<keyword evidence="2" id="KW-1185">Reference proteome</keyword>
<reference evidence="1 2" key="1">
    <citation type="submission" date="2014-04" db="EMBL/GenBank/DDBJ databases">
        <authorList>
            <consortium name="DOE Joint Genome Institute"/>
            <person name="Kuo A."/>
            <person name="Girlanda M."/>
            <person name="Perotto S."/>
            <person name="Kohler A."/>
            <person name="Nagy L.G."/>
            <person name="Floudas D."/>
            <person name="Copeland A."/>
            <person name="Barry K.W."/>
            <person name="Cichocki N."/>
            <person name="Veneault-Fourrey C."/>
            <person name="LaButti K."/>
            <person name="Lindquist E.A."/>
            <person name="Lipzen A."/>
            <person name="Lundell T."/>
            <person name="Morin E."/>
            <person name="Murat C."/>
            <person name="Sun H."/>
            <person name="Tunlid A."/>
            <person name="Henrissat B."/>
            <person name="Grigoriev I.V."/>
            <person name="Hibbett D.S."/>
            <person name="Martin F."/>
            <person name="Nordberg H.P."/>
            <person name="Cantor M.N."/>
            <person name="Hua S.X."/>
        </authorList>
    </citation>
    <scope>NUCLEOTIDE SEQUENCE [LARGE SCALE GENOMIC DNA]</scope>
    <source>
        <strain evidence="1 2">MUT 4182</strain>
    </source>
</reference>
<organism evidence="1 2">
    <name type="scientific">Tulasnella calospora MUT 4182</name>
    <dbReference type="NCBI Taxonomy" id="1051891"/>
    <lineage>
        <taxon>Eukaryota</taxon>
        <taxon>Fungi</taxon>
        <taxon>Dikarya</taxon>
        <taxon>Basidiomycota</taxon>
        <taxon>Agaricomycotina</taxon>
        <taxon>Agaricomycetes</taxon>
        <taxon>Cantharellales</taxon>
        <taxon>Tulasnellaceae</taxon>
        <taxon>Tulasnella</taxon>
    </lineage>
</organism>
<dbReference type="HOGENOM" id="CLU_2499551_0_0_1"/>
<protein>
    <submittedName>
        <fullName evidence="1">Uncharacterized protein</fullName>
    </submittedName>
</protein>
<gene>
    <name evidence="1" type="ORF">M407DRAFT_246979</name>
</gene>
<dbReference type="Proteomes" id="UP000054248">
    <property type="component" value="Unassembled WGS sequence"/>
</dbReference>
<proteinExistence type="predicted"/>
<reference evidence="2" key="2">
    <citation type="submission" date="2015-01" db="EMBL/GenBank/DDBJ databases">
        <title>Evolutionary Origins and Diversification of the Mycorrhizal Mutualists.</title>
        <authorList>
            <consortium name="DOE Joint Genome Institute"/>
            <consortium name="Mycorrhizal Genomics Consortium"/>
            <person name="Kohler A."/>
            <person name="Kuo A."/>
            <person name="Nagy L.G."/>
            <person name="Floudas D."/>
            <person name="Copeland A."/>
            <person name="Barry K.W."/>
            <person name="Cichocki N."/>
            <person name="Veneault-Fourrey C."/>
            <person name="LaButti K."/>
            <person name="Lindquist E.A."/>
            <person name="Lipzen A."/>
            <person name="Lundell T."/>
            <person name="Morin E."/>
            <person name="Murat C."/>
            <person name="Riley R."/>
            <person name="Ohm R."/>
            <person name="Sun H."/>
            <person name="Tunlid A."/>
            <person name="Henrissat B."/>
            <person name="Grigoriev I.V."/>
            <person name="Hibbett D.S."/>
            <person name="Martin F."/>
        </authorList>
    </citation>
    <scope>NUCLEOTIDE SEQUENCE [LARGE SCALE GENOMIC DNA]</scope>
    <source>
        <strain evidence="2">MUT 4182</strain>
    </source>
</reference>
<evidence type="ECO:0000313" key="1">
    <source>
        <dbReference type="EMBL" id="KIO16441.1"/>
    </source>
</evidence>
<dbReference type="EMBL" id="KN823565">
    <property type="protein sequence ID" value="KIO16441.1"/>
    <property type="molecule type" value="Genomic_DNA"/>
</dbReference>